<name>F5ZG44_ALTNA</name>
<reference evidence="1 2" key="1">
    <citation type="journal article" date="2011" name="J. Bacteriol.">
        <title>Complete genome sequence of the polycyclic aromatic hydrocarbon-degrading bacterium Alteromonas sp. strain SN2.</title>
        <authorList>
            <person name="Jin H.M."/>
            <person name="Jeong H."/>
            <person name="Moon E.J."/>
            <person name="Math R.K."/>
            <person name="Lee K."/>
            <person name="Kim H.J."/>
            <person name="Jeon C.O."/>
            <person name="Oh T.K."/>
            <person name="Kim J.F."/>
        </authorList>
    </citation>
    <scope>NUCLEOTIDE SEQUENCE [LARGE SCALE GENOMIC DNA]</scope>
    <source>
        <strain evidence="2">JCM 17741 / KACC 18427 / KCTC 11700BP / SN2</strain>
    </source>
</reference>
<dbReference type="HOGENOM" id="CLU_083250_1_0_6"/>
<evidence type="ECO:0000313" key="2">
    <source>
        <dbReference type="Proteomes" id="UP000000683"/>
    </source>
</evidence>
<keyword evidence="2" id="KW-1185">Reference proteome</keyword>
<dbReference type="eggNOG" id="ENOG5032Z43">
    <property type="taxonomic scope" value="Bacteria"/>
</dbReference>
<gene>
    <name evidence="1" type="ordered locus">ambt_21615</name>
</gene>
<organism evidence="1 2">
    <name type="scientific">Alteromonas naphthalenivorans</name>
    <dbReference type="NCBI Taxonomy" id="715451"/>
    <lineage>
        <taxon>Bacteria</taxon>
        <taxon>Pseudomonadati</taxon>
        <taxon>Pseudomonadota</taxon>
        <taxon>Gammaproteobacteria</taxon>
        <taxon>Alteromonadales</taxon>
        <taxon>Alteromonadaceae</taxon>
        <taxon>Alteromonas/Salinimonas group</taxon>
        <taxon>Alteromonas</taxon>
    </lineage>
</organism>
<protein>
    <recommendedName>
        <fullName evidence="3">Replication protein</fullName>
    </recommendedName>
</protein>
<dbReference type="RefSeq" id="WP_013786711.1">
    <property type="nucleotide sequence ID" value="NC_015554.1"/>
</dbReference>
<evidence type="ECO:0008006" key="3">
    <source>
        <dbReference type="Google" id="ProtNLM"/>
    </source>
</evidence>
<proteinExistence type="predicted"/>
<dbReference type="EMBL" id="CP002339">
    <property type="protein sequence ID" value="AEF05812.1"/>
    <property type="molecule type" value="Genomic_DNA"/>
</dbReference>
<accession>F5ZG44</accession>
<evidence type="ECO:0000313" key="1">
    <source>
        <dbReference type="EMBL" id="AEF05812.1"/>
    </source>
</evidence>
<sequence length="171" mass="19647">MNIKQKAARSTKVKKQKMALRDQVWGKVDESRLWDRTKNNGFTTLPRTFPLLAQIMDDLADKGKPVFNTYLALWCRVFDESFIEIKSSIQLATESGFASQRAVTTWNGRMSKLAELGFIEVESGPLGEFQYVLIYNPYILIKEYYDKGEVQKGKYLALFTRSQEVGAKDLE</sequence>
<dbReference type="AlphaFoldDB" id="F5ZG44"/>
<dbReference type="KEGG" id="alt:ambt_21615"/>
<dbReference type="Proteomes" id="UP000000683">
    <property type="component" value="Chromosome"/>
</dbReference>